<dbReference type="PROSITE" id="PS50109">
    <property type="entry name" value="HIS_KIN"/>
    <property type="match status" value="1"/>
</dbReference>
<dbReference type="SUPFAM" id="SSF55781">
    <property type="entry name" value="GAF domain-like"/>
    <property type="match status" value="1"/>
</dbReference>
<dbReference type="InterPro" id="IPR001610">
    <property type="entry name" value="PAC"/>
</dbReference>
<dbReference type="PANTHER" id="PTHR44757:SF2">
    <property type="entry name" value="BIOFILM ARCHITECTURE MAINTENANCE PROTEIN MBAA"/>
    <property type="match status" value="1"/>
</dbReference>
<dbReference type="Proteomes" id="UP000324104">
    <property type="component" value="Unassembled WGS sequence"/>
</dbReference>
<dbReference type="InterPro" id="IPR005467">
    <property type="entry name" value="His_kinase_dom"/>
</dbReference>
<dbReference type="Gene3D" id="3.30.450.20">
    <property type="entry name" value="PAS domain"/>
    <property type="match status" value="2"/>
</dbReference>
<dbReference type="PROSITE" id="PS50112">
    <property type="entry name" value="PAS"/>
    <property type="match status" value="2"/>
</dbReference>
<evidence type="ECO:0000256" key="2">
    <source>
        <dbReference type="ARBA" id="ARBA00022777"/>
    </source>
</evidence>
<dbReference type="InterPro" id="IPR011006">
    <property type="entry name" value="CheY-like_superfamily"/>
</dbReference>
<dbReference type="Gene3D" id="3.30.565.10">
    <property type="entry name" value="Histidine kinase-like ATPase, C-terminal domain"/>
    <property type="match status" value="1"/>
</dbReference>
<dbReference type="EMBL" id="VTAW01000008">
    <property type="protein sequence ID" value="TYT62526.1"/>
    <property type="molecule type" value="Genomic_DNA"/>
</dbReference>
<dbReference type="InterPro" id="IPR029016">
    <property type="entry name" value="GAF-like_dom_sf"/>
</dbReference>
<dbReference type="CDD" id="cd00130">
    <property type="entry name" value="PAS"/>
    <property type="match status" value="2"/>
</dbReference>
<feature type="domain" description="Histidine kinase" evidence="3">
    <location>
        <begin position="562"/>
        <end position="767"/>
    </location>
</feature>
<dbReference type="SUPFAM" id="SSF52172">
    <property type="entry name" value="CheY-like"/>
    <property type="match status" value="1"/>
</dbReference>
<feature type="domain" description="PAC" evidence="5">
    <location>
        <begin position="507"/>
        <end position="558"/>
    </location>
</feature>
<dbReference type="InterPro" id="IPR052155">
    <property type="entry name" value="Biofilm_reg_signaling"/>
</dbReference>
<evidence type="ECO:0000259" key="3">
    <source>
        <dbReference type="PROSITE" id="PS50109"/>
    </source>
</evidence>
<keyword evidence="2" id="KW-0418">Kinase</keyword>
<dbReference type="Pfam" id="PF13426">
    <property type="entry name" value="PAS_9"/>
    <property type="match status" value="2"/>
</dbReference>
<keyword evidence="7" id="KW-1185">Reference proteome</keyword>
<sequence length="769" mass="86263">MSDSVQVLYVDERSAAANAVLSFFDREIERITVDFEEDVTVCDRALDGEEYDCIVVGDAPLERSRSGFLEAFRNADADLPCIILTTDCAPSLIRSAVAAGITEHLPRDTDQKSFPLLVDRIDEVVARYRTKRRADEYERINSVLRKLNQTLVRASSRTDIDQQVCEIISQSEPYRFAWVGEHDPDEAVVTKRAAAGIERNYLDAITITTDENATADGPTGKAVRTHEIQVMQNIPADPDYEPWRDHALERGYRSSAAIPLVYEGDLYGVLNVYADRIDAFDADERALFDELGETIAYALHEREIREERHRLERAVEHAADAIFITDTDGAIEYVNPAFENITGYTSSEAIGQNPRILQSGEVDDEYYAALWETILAGEDWEEEIVNATKSGEHYHAEQTIAPVADESGEINWFVAIQRNVTERKRREQELEDHRTRLQVLFDQAPDGIVVHDVTGAVLDVNETLAEMLGYSRAELLEMDVSDFVTGAEDEALQERWAAMTPGSSHKAEVDGRHRRADGSTYPVEVWVSRLHREDGDDRFVAFIRDITDRNQRIRQLRVLDRVLRHNLNNEMSIIRGYAQTIEERTGGELAENARQITAGSDQLLETVAKQREIVQILSKPPEYLEVDIVEITQQILGSIRAEYPDARIGYEGPDRGLVEATTKIELAIEELVINALAHNDRSTPAVTVEIEWTAETVTLRIADNGPGIPEEERCVLTGTGKVDPLYHGSGLGLWLVYWILERSNGGVEYETGESGGSVIELTLEPSTSG</sequence>
<organism evidence="6 7">
    <name type="scientific">Natrialba swarupiae</name>
    <dbReference type="NCBI Taxonomy" id="2448032"/>
    <lineage>
        <taxon>Archaea</taxon>
        <taxon>Methanobacteriati</taxon>
        <taxon>Methanobacteriota</taxon>
        <taxon>Stenosarchaea group</taxon>
        <taxon>Halobacteria</taxon>
        <taxon>Halobacteriales</taxon>
        <taxon>Natrialbaceae</taxon>
        <taxon>Natrialba</taxon>
    </lineage>
</organism>
<dbReference type="InterPro" id="IPR003594">
    <property type="entry name" value="HATPase_dom"/>
</dbReference>
<feature type="domain" description="PAC" evidence="5">
    <location>
        <begin position="378"/>
        <end position="432"/>
    </location>
</feature>
<dbReference type="InterPro" id="IPR000014">
    <property type="entry name" value="PAS"/>
</dbReference>
<dbReference type="GO" id="GO:0016301">
    <property type="term" value="F:kinase activity"/>
    <property type="evidence" value="ECO:0007669"/>
    <property type="project" value="UniProtKB-KW"/>
</dbReference>
<proteinExistence type="predicted"/>
<protein>
    <submittedName>
        <fullName evidence="6">PAS domain S-box protein</fullName>
    </submittedName>
</protein>
<dbReference type="PANTHER" id="PTHR44757">
    <property type="entry name" value="DIGUANYLATE CYCLASE DGCP"/>
    <property type="match status" value="1"/>
</dbReference>
<dbReference type="Gene3D" id="3.30.450.40">
    <property type="match status" value="1"/>
</dbReference>
<dbReference type="InterPro" id="IPR000700">
    <property type="entry name" value="PAS-assoc_C"/>
</dbReference>
<dbReference type="SUPFAM" id="SSF55874">
    <property type="entry name" value="ATPase domain of HSP90 chaperone/DNA topoisomerase II/histidine kinase"/>
    <property type="match status" value="1"/>
</dbReference>
<evidence type="ECO:0000259" key="5">
    <source>
        <dbReference type="PROSITE" id="PS50113"/>
    </source>
</evidence>
<dbReference type="SMART" id="SM00086">
    <property type="entry name" value="PAC"/>
    <property type="match status" value="2"/>
</dbReference>
<dbReference type="InterPro" id="IPR003018">
    <property type="entry name" value="GAF"/>
</dbReference>
<dbReference type="AlphaFoldDB" id="A0A5D5ALE6"/>
<dbReference type="Pfam" id="PF02518">
    <property type="entry name" value="HATPase_c"/>
    <property type="match status" value="1"/>
</dbReference>
<gene>
    <name evidence="6" type="ORF">FYC77_08530</name>
</gene>
<dbReference type="RefSeq" id="WP_149081076.1">
    <property type="nucleotide sequence ID" value="NZ_VTAW01000008.1"/>
</dbReference>
<dbReference type="CDD" id="cd00075">
    <property type="entry name" value="HATPase"/>
    <property type="match status" value="1"/>
</dbReference>
<feature type="domain" description="PAS" evidence="4">
    <location>
        <begin position="307"/>
        <end position="353"/>
    </location>
</feature>
<evidence type="ECO:0000313" key="7">
    <source>
        <dbReference type="Proteomes" id="UP000324104"/>
    </source>
</evidence>
<dbReference type="InterPro" id="IPR036890">
    <property type="entry name" value="HATPase_C_sf"/>
</dbReference>
<dbReference type="SMART" id="SM00065">
    <property type="entry name" value="GAF"/>
    <property type="match status" value="1"/>
</dbReference>
<dbReference type="PROSITE" id="PS50113">
    <property type="entry name" value="PAC"/>
    <property type="match status" value="2"/>
</dbReference>
<dbReference type="SMART" id="SM00091">
    <property type="entry name" value="PAS"/>
    <property type="match status" value="2"/>
</dbReference>
<dbReference type="Pfam" id="PF13185">
    <property type="entry name" value="GAF_2"/>
    <property type="match status" value="1"/>
</dbReference>
<dbReference type="PRINTS" id="PR00344">
    <property type="entry name" value="BCTRLSENSOR"/>
</dbReference>
<dbReference type="NCBIfam" id="TIGR00229">
    <property type="entry name" value="sensory_box"/>
    <property type="match status" value="2"/>
</dbReference>
<evidence type="ECO:0000259" key="4">
    <source>
        <dbReference type="PROSITE" id="PS50112"/>
    </source>
</evidence>
<comment type="caution">
    <text evidence="6">The sequence shown here is derived from an EMBL/GenBank/DDBJ whole genome shotgun (WGS) entry which is preliminary data.</text>
</comment>
<accession>A0A5D5ALE6</accession>
<feature type="domain" description="PAS" evidence="4">
    <location>
        <begin position="433"/>
        <end position="494"/>
    </location>
</feature>
<dbReference type="SUPFAM" id="SSF55785">
    <property type="entry name" value="PYP-like sensor domain (PAS domain)"/>
    <property type="match status" value="2"/>
</dbReference>
<evidence type="ECO:0000313" key="6">
    <source>
        <dbReference type="EMBL" id="TYT62526.1"/>
    </source>
</evidence>
<reference evidence="6 7" key="1">
    <citation type="submission" date="2019-08" db="EMBL/GenBank/DDBJ databases">
        <title>Archaea genome.</title>
        <authorList>
            <person name="Kajale S."/>
            <person name="Shouche Y."/>
            <person name="Deshpande N."/>
            <person name="Sharma A."/>
        </authorList>
    </citation>
    <scope>NUCLEOTIDE SEQUENCE [LARGE SCALE GENOMIC DNA]</scope>
    <source>
        <strain evidence="6 7">ESP3B_9</strain>
    </source>
</reference>
<dbReference type="SMART" id="SM00387">
    <property type="entry name" value="HATPase_c"/>
    <property type="match status" value="1"/>
</dbReference>
<dbReference type="Gene3D" id="3.40.50.2300">
    <property type="match status" value="1"/>
</dbReference>
<name>A0A5D5ALE6_9EURY</name>
<dbReference type="InterPro" id="IPR035965">
    <property type="entry name" value="PAS-like_dom_sf"/>
</dbReference>
<evidence type="ECO:0000256" key="1">
    <source>
        <dbReference type="ARBA" id="ARBA00022679"/>
    </source>
</evidence>
<keyword evidence="1" id="KW-0808">Transferase</keyword>
<dbReference type="InterPro" id="IPR004358">
    <property type="entry name" value="Sig_transdc_His_kin-like_C"/>
</dbReference>